<keyword evidence="3" id="KW-0677">Repeat</keyword>
<feature type="compositionally biased region" description="Basic residues" evidence="8">
    <location>
        <begin position="339"/>
        <end position="353"/>
    </location>
</feature>
<dbReference type="PROSITE" id="PS00028">
    <property type="entry name" value="ZINC_FINGER_C2H2_1"/>
    <property type="match status" value="4"/>
</dbReference>
<keyword evidence="4 7" id="KW-0863">Zinc-finger</keyword>
<dbReference type="PANTHER" id="PTHR45718">
    <property type="entry name" value="TRANSCRIPTIONAL ACTIVATOR CUBITUS INTERRUPTUS"/>
    <property type="match status" value="1"/>
</dbReference>
<keyword evidence="5" id="KW-0862">Zinc</keyword>
<dbReference type="InterPro" id="IPR036236">
    <property type="entry name" value="Znf_C2H2_sf"/>
</dbReference>
<dbReference type="Pfam" id="PF13894">
    <property type="entry name" value="zf-C2H2_4"/>
    <property type="match status" value="1"/>
</dbReference>
<evidence type="ECO:0000256" key="4">
    <source>
        <dbReference type="ARBA" id="ARBA00022771"/>
    </source>
</evidence>
<dbReference type="FunFam" id="3.30.160.60:FF:000100">
    <property type="entry name" value="Zinc finger 45-like"/>
    <property type="match status" value="1"/>
</dbReference>
<feature type="domain" description="C2H2-type" evidence="9">
    <location>
        <begin position="244"/>
        <end position="273"/>
    </location>
</feature>
<evidence type="ECO:0000313" key="11">
    <source>
        <dbReference type="Proteomes" id="UP001620626"/>
    </source>
</evidence>
<dbReference type="InterPro" id="IPR013087">
    <property type="entry name" value="Znf_C2H2_type"/>
</dbReference>
<dbReference type="SUPFAM" id="SSF57667">
    <property type="entry name" value="beta-beta-alpha zinc fingers"/>
    <property type="match status" value="3"/>
</dbReference>
<keyword evidence="11" id="KW-1185">Reference proteome</keyword>
<feature type="domain" description="C2H2-type" evidence="9">
    <location>
        <begin position="274"/>
        <end position="302"/>
    </location>
</feature>
<protein>
    <recommendedName>
        <fullName evidence="9">C2H2-type domain-containing protein</fullName>
    </recommendedName>
</protein>
<name>A0ABD2JRC2_9BILA</name>
<dbReference type="EMBL" id="JBICBT010000917">
    <property type="protein sequence ID" value="KAL3093133.1"/>
    <property type="molecule type" value="Genomic_DNA"/>
</dbReference>
<dbReference type="GO" id="GO:0008270">
    <property type="term" value="F:zinc ion binding"/>
    <property type="evidence" value="ECO:0007669"/>
    <property type="project" value="UniProtKB-KW"/>
</dbReference>
<gene>
    <name evidence="10" type="ORF">niasHT_022583</name>
</gene>
<comment type="caution">
    <text evidence="10">The sequence shown here is derived from an EMBL/GenBank/DDBJ whole genome shotgun (WGS) entry which is preliminary data.</text>
</comment>
<dbReference type="GO" id="GO:0005634">
    <property type="term" value="C:nucleus"/>
    <property type="evidence" value="ECO:0007669"/>
    <property type="project" value="UniProtKB-SubCell"/>
</dbReference>
<dbReference type="AlphaFoldDB" id="A0ABD2JRC2"/>
<organism evidence="10 11">
    <name type="scientific">Heterodera trifolii</name>
    <dbReference type="NCBI Taxonomy" id="157864"/>
    <lineage>
        <taxon>Eukaryota</taxon>
        <taxon>Metazoa</taxon>
        <taxon>Ecdysozoa</taxon>
        <taxon>Nematoda</taxon>
        <taxon>Chromadorea</taxon>
        <taxon>Rhabditida</taxon>
        <taxon>Tylenchina</taxon>
        <taxon>Tylenchomorpha</taxon>
        <taxon>Tylenchoidea</taxon>
        <taxon>Heteroderidae</taxon>
        <taxon>Heteroderinae</taxon>
        <taxon>Heterodera</taxon>
    </lineage>
</organism>
<evidence type="ECO:0000256" key="5">
    <source>
        <dbReference type="ARBA" id="ARBA00022833"/>
    </source>
</evidence>
<dbReference type="Proteomes" id="UP001620626">
    <property type="component" value="Unassembled WGS sequence"/>
</dbReference>
<evidence type="ECO:0000256" key="3">
    <source>
        <dbReference type="ARBA" id="ARBA00022737"/>
    </source>
</evidence>
<evidence type="ECO:0000259" key="9">
    <source>
        <dbReference type="PROSITE" id="PS50157"/>
    </source>
</evidence>
<keyword evidence="2" id="KW-0479">Metal-binding</keyword>
<evidence type="ECO:0000256" key="7">
    <source>
        <dbReference type="PROSITE-ProRule" id="PRU00042"/>
    </source>
</evidence>
<dbReference type="Gene3D" id="3.30.160.60">
    <property type="entry name" value="Classic Zinc Finger"/>
    <property type="match status" value="5"/>
</dbReference>
<feature type="region of interest" description="Disordered" evidence="8">
    <location>
        <begin position="338"/>
        <end position="359"/>
    </location>
</feature>
<dbReference type="InterPro" id="IPR056436">
    <property type="entry name" value="Znf-C2H2_ZIC1-5/GLI1-3-like"/>
</dbReference>
<evidence type="ECO:0000256" key="2">
    <source>
        <dbReference type="ARBA" id="ARBA00022723"/>
    </source>
</evidence>
<dbReference type="SMART" id="SM00355">
    <property type="entry name" value="ZnF_C2H2"/>
    <property type="match status" value="5"/>
</dbReference>
<sequence length="359" mass="39990">MTENASISFQNNLPMNEKCSLLICQFGICREEQKKAASQLFVAQLLNSVCPVSSVDIPNLFHTHFFNTCASALPVVTGDKPLGIAHSSAVLPCAFPLPLSCSRSAFSAFSSSPSAFSAFSSSPSAFSAFSSSPSVSSAFSSSPSAFSASSAFSSSPSASSDLDCFYSPFLGQIRCQWAHCSRLFASSDPLLDHIHSDHLVNLHLSKAQRQFVCLWKGCERDGRSFPTSYMLVQHLRVHTGEKPYKCKWTSCEKRYARLANLKTHQRTHTGERPFQCTICGRSFTNISDKMKHEKRVHKKKKQYCCVVLGCANAYTDPSSLRKHTLRSHGTNPWMEYKERRSKVRRINAKGKRTKRDEKL</sequence>
<dbReference type="PANTHER" id="PTHR45718:SF6">
    <property type="entry name" value="ZINC FINGER PROTEIN GLI2"/>
    <property type="match status" value="1"/>
</dbReference>
<dbReference type="FunFam" id="3.30.160.60:FF:002343">
    <property type="entry name" value="Zinc finger protein 33A"/>
    <property type="match status" value="1"/>
</dbReference>
<evidence type="ECO:0000256" key="6">
    <source>
        <dbReference type="ARBA" id="ARBA00023242"/>
    </source>
</evidence>
<dbReference type="Pfam" id="PF23561">
    <property type="entry name" value="zf-C2H2_15"/>
    <property type="match status" value="1"/>
</dbReference>
<evidence type="ECO:0000313" key="10">
    <source>
        <dbReference type="EMBL" id="KAL3093133.1"/>
    </source>
</evidence>
<reference evidence="10 11" key="1">
    <citation type="submission" date="2024-10" db="EMBL/GenBank/DDBJ databases">
        <authorList>
            <person name="Kim D."/>
        </authorList>
    </citation>
    <scope>NUCLEOTIDE SEQUENCE [LARGE SCALE GENOMIC DNA]</scope>
    <source>
        <strain evidence="10">BH-2024</strain>
    </source>
</reference>
<proteinExistence type="predicted"/>
<comment type="subcellular location">
    <subcellularLocation>
        <location evidence="1">Nucleus</location>
    </subcellularLocation>
</comment>
<evidence type="ECO:0000256" key="1">
    <source>
        <dbReference type="ARBA" id="ARBA00004123"/>
    </source>
</evidence>
<dbReference type="PROSITE" id="PS50157">
    <property type="entry name" value="ZINC_FINGER_C2H2_2"/>
    <property type="match status" value="3"/>
</dbReference>
<evidence type="ECO:0000256" key="8">
    <source>
        <dbReference type="SAM" id="MobiDB-lite"/>
    </source>
</evidence>
<feature type="domain" description="C2H2-type" evidence="9">
    <location>
        <begin position="216"/>
        <end position="243"/>
    </location>
</feature>
<accession>A0ABD2JRC2</accession>
<keyword evidence="6" id="KW-0539">Nucleus</keyword>
<dbReference type="InterPro" id="IPR043359">
    <property type="entry name" value="GLI-like"/>
</dbReference>
<dbReference type="Pfam" id="PF00096">
    <property type="entry name" value="zf-C2H2"/>
    <property type="match status" value="1"/>
</dbReference>